<dbReference type="Proteomes" id="UP000501558">
    <property type="component" value="Chromosome"/>
</dbReference>
<reference evidence="4 5" key="1">
    <citation type="submission" date="2019-12" db="EMBL/GenBank/DDBJ databases">
        <title>Whole genome sequences of Lactococcus raffinolactis strains isolated from sewage.</title>
        <authorList>
            <person name="Ybazeta G."/>
            <person name="Ross M."/>
            <person name="Brabant-Kirwan D."/>
            <person name="Saleh M."/>
            <person name="Dillon J.A."/>
            <person name="Splinter K."/>
            <person name="Nokhbeh R."/>
        </authorList>
    </citation>
    <scope>NUCLEOTIDE SEQUENCE [LARGE SCALE GENOMIC DNA]</scope>
    <source>
        <strain evidence="3 4">Lr_19_14</strain>
        <strain evidence="2 5">Lr_19_5</strain>
    </source>
</reference>
<dbReference type="KEGG" id="lrn:CMV25_01160"/>
<gene>
    <name evidence="3" type="ORF">GU334_07375</name>
    <name evidence="2" type="ORF">GU336_08265</name>
</gene>
<dbReference type="Proteomes" id="UP000501945">
    <property type="component" value="Chromosome"/>
</dbReference>
<name>A0A2A5SGL7_9LACT</name>
<dbReference type="RefSeq" id="WP_061774036.1">
    <property type="nucleotide sequence ID" value="NZ_BAAAXH010000085.1"/>
</dbReference>
<dbReference type="EMBL" id="CP047628">
    <property type="protein sequence ID" value="QIW58735.1"/>
    <property type="molecule type" value="Genomic_DNA"/>
</dbReference>
<organism evidence="2 5">
    <name type="scientific">Pseudolactococcus raffinolactis</name>
    <dbReference type="NCBI Taxonomy" id="1366"/>
    <lineage>
        <taxon>Bacteria</taxon>
        <taxon>Bacillati</taxon>
        <taxon>Bacillota</taxon>
        <taxon>Bacilli</taxon>
        <taxon>Lactobacillales</taxon>
        <taxon>Streptococcaceae</taxon>
        <taxon>Pseudolactococcus</taxon>
    </lineage>
</organism>
<evidence type="ECO:0000313" key="2">
    <source>
        <dbReference type="EMBL" id="QIW54132.1"/>
    </source>
</evidence>
<dbReference type="GeneID" id="93295445"/>
<keyword evidence="1" id="KW-0812">Transmembrane</keyword>
<protein>
    <submittedName>
        <fullName evidence="2">Uncharacterized protein</fullName>
    </submittedName>
</protein>
<keyword evidence="1" id="KW-0472">Membrane</keyword>
<accession>A0A2A5SGL7</accession>
<feature type="transmembrane region" description="Helical" evidence="1">
    <location>
        <begin position="55"/>
        <end position="78"/>
    </location>
</feature>
<evidence type="ECO:0000256" key="1">
    <source>
        <dbReference type="SAM" id="Phobius"/>
    </source>
</evidence>
<evidence type="ECO:0000313" key="3">
    <source>
        <dbReference type="EMBL" id="QIW58735.1"/>
    </source>
</evidence>
<dbReference type="AlphaFoldDB" id="A0A2A5SGL7"/>
<dbReference type="OrthoDB" id="2242169at2"/>
<keyword evidence="1" id="KW-1133">Transmembrane helix</keyword>
<dbReference type="STRING" id="1348633.GCA_001591765_00467"/>
<dbReference type="EMBL" id="CP047616">
    <property type="protein sequence ID" value="QIW54132.1"/>
    <property type="molecule type" value="Genomic_DNA"/>
</dbReference>
<evidence type="ECO:0000313" key="5">
    <source>
        <dbReference type="Proteomes" id="UP000501945"/>
    </source>
</evidence>
<proteinExistence type="predicted"/>
<feature type="transmembrane region" description="Helical" evidence="1">
    <location>
        <begin position="12"/>
        <end position="35"/>
    </location>
</feature>
<sequence>MKKKSFIYQTWWIGLIPLLIGFIFMVVAVVMQLVPMTGVEINGVYTESVSAVRNFRLIFLAAFGGVGFILLLIGLYLIGYPYYQNNKNQRLIEQGTKITAKFVDFQATALNVNNSRLSRLTCTGKINGVDYIFKSQPLRRNPVPFLRDDLIDVYYDLGNMKRYFVDVDGSVKDVVEL</sequence>
<evidence type="ECO:0000313" key="4">
    <source>
        <dbReference type="Proteomes" id="UP000501558"/>
    </source>
</evidence>
<keyword evidence="4" id="KW-1185">Reference proteome</keyword>